<sequence>MRGVVQDSAKARVSAATIDVEWSGSSQTRHATSDSQGEFRVEDLTPGSWHVSVYAPSFANATADVSVAASTTRDILVTLQPSTVQQAVGVRAQSSSISTQPIDLSSNVHQSVVTTQDLEGLPLPARSFANIAYLAPGTEPVEPSDPTKARITAVSTGGSSGLNNELTVDGGDNSDDYIGGFLQNFSPDAIQEFAIRTAQEDADTGGTTAGSIVTTTKSGTNEWHGIAAFYERAAALNARYPIENPAPNPKQPFSRQNYVGTLGGPIEPGKLWFFTAFESVQENASIAYSPTSATQFDALSSLASEGLIPEVPSITVPDNVRIPFRDYFGSLRLDWTQSAKSQWFLRGSTDTYTTHNDLVQQATLPSTGLLTHNNYFSLLISTQYTFTPTLVGKLVLNASGLHLTQSRNSDLGFALAFPVSSTALTVSGFETYGDNQFATPITFFPSERNQEKYQIRYDVSSARGRHAMKFGVNFIHEPVLGGAFPNSTETLFQLPQNPTYYLSNPSQFSTDLLAGATTSNLGGSFSQNVQRLALYAQDSWRVSPSLTFNYGLRYSTSFGLFNGSGHSQTNNPGYITLAALGIPLVASAPHDDRKQIAPRLGFAYSPGSSRMTVLRGGFGLYFSDLAQTGWATALQAVNMPPGPCVDPVQNQDSSQNAGCVPGSASGGTANLIDSGYKTPYAIHISGGVQHAFNANWSLSADYIHEQGNHAYRAYSYTGGINLFTPELPVTDPNQATYVPNVNVFHSDNRSSYNGLMVHLQGNVTRRFNLIANYTLSKAQTWGCVLGELFDYVNGVCNPLNSFGPGDYGPSGEDVRQRFVIAGTLQAPAGFQISALSQGESARPFTITTADNSMRIAINGLPTSLDQFRGTPYLQTDLRVSRPVSLRDSWTIMPFAEFFNLFNRNNPGANYVTNIASLPVPSAQAQAGNITDICTNAACTSTEPITSPNQLRLAGGALGDFFGPGTTVGIPFAAQLGVRVTF</sequence>
<keyword evidence="5" id="KW-0472">Membrane</keyword>
<dbReference type="Proteomes" id="UP000568106">
    <property type="component" value="Unassembled WGS sequence"/>
</dbReference>
<dbReference type="GO" id="GO:0044718">
    <property type="term" value="P:siderophore transmembrane transport"/>
    <property type="evidence" value="ECO:0007669"/>
    <property type="project" value="TreeGrafter"/>
</dbReference>
<evidence type="ECO:0000256" key="2">
    <source>
        <dbReference type="ARBA" id="ARBA00022448"/>
    </source>
</evidence>
<accession>A0A7W8MS32</accession>
<evidence type="ECO:0000256" key="3">
    <source>
        <dbReference type="ARBA" id="ARBA00022452"/>
    </source>
</evidence>
<dbReference type="AlphaFoldDB" id="A0A7W8MS32"/>
<dbReference type="PANTHER" id="PTHR30069:SF46">
    <property type="entry name" value="OAR PROTEIN"/>
    <property type="match status" value="1"/>
</dbReference>
<dbReference type="Pfam" id="PF13620">
    <property type="entry name" value="CarboxypepD_reg"/>
    <property type="match status" value="1"/>
</dbReference>
<keyword evidence="9" id="KW-1185">Reference proteome</keyword>
<keyword evidence="2" id="KW-0813">Transport</keyword>
<feature type="domain" description="TonB-dependent transporter Oar-like beta-barrel" evidence="7">
    <location>
        <begin position="325"/>
        <end position="851"/>
    </location>
</feature>
<dbReference type="InterPro" id="IPR039426">
    <property type="entry name" value="TonB-dep_rcpt-like"/>
</dbReference>
<dbReference type="GO" id="GO:0009279">
    <property type="term" value="C:cell outer membrane"/>
    <property type="evidence" value="ECO:0007669"/>
    <property type="project" value="UniProtKB-SubCell"/>
</dbReference>
<evidence type="ECO:0000256" key="1">
    <source>
        <dbReference type="ARBA" id="ARBA00004571"/>
    </source>
</evidence>
<dbReference type="InterPro" id="IPR057601">
    <property type="entry name" value="Oar-like_b-barrel"/>
</dbReference>
<dbReference type="Pfam" id="PF25183">
    <property type="entry name" value="OMP_b-brl_4"/>
    <property type="match status" value="2"/>
</dbReference>
<dbReference type="Gene3D" id="2.60.40.1120">
    <property type="entry name" value="Carboxypeptidase-like, regulatory domain"/>
    <property type="match status" value="1"/>
</dbReference>
<dbReference type="GO" id="GO:0030246">
    <property type="term" value="F:carbohydrate binding"/>
    <property type="evidence" value="ECO:0007669"/>
    <property type="project" value="InterPro"/>
</dbReference>
<dbReference type="SUPFAM" id="SSF56935">
    <property type="entry name" value="Porins"/>
    <property type="match status" value="1"/>
</dbReference>
<dbReference type="EMBL" id="JACHDY010000003">
    <property type="protein sequence ID" value="MBB5317952.1"/>
    <property type="molecule type" value="Genomic_DNA"/>
</dbReference>
<gene>
    <name evidence="8" type="ORF">HDF09_002638</name>
</gene>
<evidence type="ECO:0000256" key="6">
    <source>
        <dbReference type="ARBA" id="ARBA00023237"/>
    </source>
</evidence>
<proteinExistence type="predicted"/>
<dbReference type="InterPro" id="IPR013784">
    <property type="entry name" value="Carb-bd-like_fold"/>
</dbReference>
<evidence type="ECO:0000259" key="7">
    <source>
        <dbReference type="Pfam" id="PF25183"/>
    </source>
</evidence>
<keyword evidence="6" id="KW-0998">Cell outer membrane</keyword>
<keyword evidence="3" id="KW-1134">Transmembrane beta strand</keyword>
<evidence type="ECO:0000256" key="4">
    <source>
        <dbReference type="ARBA" id="ARBA00022692"/>
    </source>
</evidence>
<feature type="domain" description="TonB-dependent transporter Oar-like beta-barrel" evidence="7">
    <location>
        <begin position="215"/>
        <end position="295"/>
    </location>
</feature>
<dbReference type="GO" id="GO:0015344">
    <property type="term" value="F:siderophore uptake transmembrane transporter activity"/>
    <property type="evidence" value="ECO:0007669"/>
    <property type="project" value="TreeGrafter"/>
</dbReference>
<reference evidence="8" key="1">
    <citation type="submission" date="2020-08" db="EMBL/GenBank/DDBJ databases">
        <title>Genomic Encyclopedia of Type Strains, Phase IV (KMG-V): Genome sequencing to study the core and pangenomes of soil and plant-associated prokaryotes.</title>
        <authorList>
            <person name="Whitman W."/>
        </authorList>
    </citation>
    <scope>NUCLEOTIDE SEQUENCE [LARGE SCALE GENOMIC DNA]</scope>
    <source>
        <strain evidence="8">M8UP27</strain>
    </source>
</reference>
<dbReference type="PANTHER" id="PTHR30069">
    <property type="entry name" value="TONB-DEPENDENT OUTER MEMBRANE RECEPTOR"/>
    <property type="match status" value="1"/>
</dbReference>
<comment type="caution">
    <text evidence="8">The sequence shown here is derived from an EMBL/GenBank/DDBJ whole genome shotgun (WGS) entry which is preliminary data.</text>
</comment>
<dbReference type="SUPFAM" id="SSF49452">
    <property type="entry name" value="Starch-binding domain-like"/>
    <property type="match status" value="1"/>
</dbReference>
<comment type="subcellular location">
    <subcellularLocation>
        <location evidence="1">Cell outer membrane</location>
        <topology evidence="1">Multi-pass membrane protein</topology>
    </subcellularLocation>
</comment>
<evidence type="ECO:0000313" key="9">
    <source>
        <dbReference type="Proteomes" id="UP000568106"/>
    </source>
</evidence>
<evidence type="ECO:0000256" key="5">
    <source>
        <dbReference type="ARBA" id="ARBA00023136"/>
    </source>
</evidence>
<protein>
    <recommendedName>
        <fullName evidence="7">TonB-dependent transporter Oar-like beta-barrel domain-containing protein</fullName>
    </recommendedName>
</protein>
<organism evidence="8 9">
    <name type="scientific">Tunturiibacter empetritectus</name>
    <dbReference type="NCBI Taxonomy" id="3069691"/>
    <lineage>
        <taxon>Bacteria</taxon>
        <taxon>Pseudomonadati</taxon>
        <taxon>Acidobacteriota</taxon>
        <taxon>Terriglobia</taxon>
        <taxon>Terriglobales</taxon>
        <taxon>Acidobacteriaceae</taxon>
        <taxon>Tunturiibacter</taxon>
    </lineage>
</organism>
<evidence type="ECO:0000313" key="8">
    <source>
        <dbReference type="EMBL" id="MBB5317952.1"/>
    </source>
</evidence>
<name>A0A7W8MS32_9BACT</name>
<dbReference type="Gene3D" id="2.40.170.20">
    <property type="entry name" value="TonB-dependent receptor, beta-barrel domain"/>
    <property type="match status" value="1"/>
</dbReference>
<keyword evidence="4" id="KW-0812">Transmembrane</keyword>
<dbReference type="InterPro" id="IPR036942">
    <property type="entry name" value="Beta-barrel_TonB_sf"/>
</dbReference>